<dbReference type="InterPro" id="IPR018490">
    <property type="entry name" value="cNMP-bd_dom_sf"/>
</dbReference>
<gene>
    <name evidence="3" type="ORF">EP57_02365</name>
</gene>
<protein>
    <recommendedName>
        <fullName evidence="2">Cyclic nucleotide-binding domain-containing protein</fullName>
    </recommendedName>
</protein>
<keyword evidence="1" id="KW-0010">Activator</keyword>
<comment type="caution">
    <text evidence="3">The sequence shown here is derived from an EMBL/GenBank/DDBJ whole genome shotgun (WGS) entry which is preliminary data.</text>
</comment>
<dbReference type="RefSeq" id="WP_036083857.1">
    <property type="nucleotide sequence ID" value="NZ_CBCSHQ010000001.1"/>
</dbReference>
<dbReference type="InterPro" id="IPR014710">
    <property type="entry name" value="RmlC-like_jellyroll"/>
</dbReference>
<dbReference type="Gene3D" id="2.60.120.10">
    <property type="entry name" value="Jelly Rolls"/>
    <property type="match status" value="1"/>
</dbReference>
<dbReference type="PROSITE" id="PS50042">
    <property type="entry name" value="CNMP_BINDING_3"/>
    <property type="match status" value="1"/>
</dbReference>
<dbReference type="CDD" id="cd00038">
    <property type="entry name" value="CAP_ED"/>
    <property type="match status" value="1"/>
</dbReference>
<reference evidence="3 4" key="1">
    <citation type="submission" date="2014-05" db="EMBL/GenBank/DDBJ databases">
        <title>Novel Listeriaceae from food processing environments.</title>
        <authorList>
            <person name="den Bakker H.C."/>
        </authorList>
    </citation>
    <scope>NUCLEOTIDE SEQUENCE [LARGE SCALE GENOMIC DNA]</scope>
    <source>
        <strain evidence="3 4">FSL A5-0281</strain>
    </source>
</reference>
<dbReference type="STRING" id="1552123.EP57_02365"/>
<keyword evidence="4" id="KW-1185">Reference proteome</keyword>
<dbReference type="EMBL" id="JNFA01000005">
    <property type="protein sequence ID" value="KGL43440.1"/>
    <property type="molecule type" value="Genomic_DNA"/>
</dbReference>
<dbReference type="AlphaFoldDB" id="A0A099WH22"/>
<dbReference type="InterPro" id="IPR000595">
    <property type="entry name" value="cNMP-bd_dom"/>
</dbReference>
<proteinExistence type="predicted"/>
<sequence length="238" mass="27609">MYQKETLQSIASPSNVLKILKKSDLFYDHCIEERLAKGEIVTTARQPKYFYLIEYGHLKYKYTGLLGIDFSYIVQPGDFPLLPITEEDTPIASEFTALTKVTWWKIDFSFFRKLIMQEENGDLILLQHLLNNRTKLFYNVIRDRMDGKGSLYFTLDKLLDMGFRKGVNEVELPEFLTYDLLAELSHTSRAFAAQVLADLRNKDVLLSNKKPWIVTDEKLLRQLLAESIPPTVNDPFSI</sequence>
<dbReference type="Proteomes" id="UP000029844">
    <property type="component" value="Unassembled WGS sequence"/>
</dbReference>
<evidence type="ECO:0000313" key="4">
    <source>
        <dbReference type="Proteomes" id="UP000029844"/>
    </source>
</evidence>
<accession>A0A099WH22</accession>
<feature type="domain" description="Cyclic nucleotide-binding" evidence="2">
    <location>
        <begin position="40"/>
        <end position="116"/>
    </location>
</feature>
<dbReference type="InterPro" id="IPR036390">
    <property type="entry name" value="WH_DNA-bd_sf"/>
</dbReference>
<evidence type="ECO:0000313" key="3">
    <source>
        <dbReference type="EMBL" id="KGL43440.1"/>
    </source>
</evidence>
<dbReference type="OrthoDB" id="2365710at2"/>
<dbReference type="SUPFAM" id="SSF51206">
    <property type="entry name" value="cAMP-binding domain-like"/>
    <property type="match status" value="1"/>
</dbReference>
<dbReference type="eggNOG" id="COG0664">
    <property type="taxonomic scope" value="Bacteria"/>
</dbReference>
<evidence type="ECO:0000259" key="2">
    <source>
        <dbReference type="PROSITE" id="PS50042"/>
    </source>
</evidence>
<evidence type="ECO:0000256" key="1">
    <source>
        <dbReference type="ARBA" id="ARBA00023159"/>
    </source>
</evidence>
<dbReference type="GeneID" id="58716280"/>
<organism evidence="3 4">
    <name type="scientific">Listeria booriae</name>
    <dbReference type="NCBI Taxonomy" id="1552123"/>
    <lineage>
        <taxon>Bacteria</taxon>
        <taxon>Bacillati</taxon>
        <taxon>Bacillota</taxon>
        <taxon>Bacilli</taxon>
        <taxon>Bacillales</taxon>
        <taxon>Listeriaceae</taxon>
        <taxon>Listeria</taxon>
    </lineage>
</organism>
<dbReference type="SUPFAM" id="SSF46785">
    <property type="entry name" value="Winged helix' DNA-binding domain"/>
    <property type="match status" value="1"/>
</dbReference>
<name>A0A099WH22_9LIST</name>